<evidence type="ECO:0000256" key="3">
    <source>
        <dbReference type="PROSITE-ProRule" id="PRU00221"/>
    </source>
</evidence>
<gene>
    <name evidence="4" type="ORF">FIBSPDRAFT_697509</name>
</gene>
<dbReference type="PANTHER" id="PTHR22847:SF637">
    <property type="entry name" value="WD REPEAT DOMAIN 5B"/>
    <property type="match status" value="1"/>
</dbReference>
<protein>
    <submittedName>
        <fullName evidence="4">WD40 repeat-like protein</fullName>
    </submittedName>
</protein>
<reference evidence="4 5" key="1">
    <citation type="journal article" date="2016" name="Mol. Biol. Evol.">
        <title>Comparative Genomics of Early-Diverging Mushroom-Forming Fungi Provides Insights into the Origins of Lignocellulose Decay Capabilities.</title>
        <authorList>
            <person name="Nagy L.G."/>
            <person name="Riley R."/>
            <person name="Tritt A."/>
            <person name="Adam C."/>
            <person name="Daum C."/>
            <person name="Floudas D."/>
            <person name="Sun H."/>
            <person name="Yadav J.S."/>
            <person name="Pangilinan J."/>
            <person name="Larsson K.H."/>
            <person name="Matsuura K."/>
            <person name="Barry K."/>
            <person name="Labutti K."/>
            <person name="Kuo R."/>
            <person name="Ohm R.A."/>
            <person name="Bhattacharya S.S."/>
            <person name="Shirouzu T."/>
            <person name="Yoshinaga Y."/>
            <person name="Martin F.M."/>
            <person name="Grigoriev I.V."/>
            <person name="Hibbett D.S."/>
        </authorList>
    </citation>
    <scope>NUCLEOTIDE SEQUENCE [LARGE SCALE GENOMIC DNA]</scope>
    <source>
        <strain evidence="4 5">CBS 109695</strain>
    </source>
</reference>
<dbReference type="PANTHER" id="PTHR22847">
    <property type="entry name" value="WD40 REPEAT PROTEIN"/>
    <property type="match status" value="1"/>
</dbReference>
<dbReference type="InterPro" id="IPR020472">
    <property type="entry name" value="WD40_PAC1"/>
</dbReference>
<dbReference type="SMART" id="SM00320">
    <property type="entry name" value="WD40"/>
    <property type="match status" value="3"/>
</dbReference>
<dbReference type="PROSITE" id="PS50082">
    <property type="entry name" value="WD_REPEATS_2"/>
    <property type="match status" value="3"/>
</dbReference>
<dbReference type="AlphaFoldDB" id="A0A167ST66"/>
<dbReference type="PROSITE" id="PS50294">
    <property type="entry name" value="WD_REPEATS_REGION"/>
    <property type="match status" value="3"/>
</dbReference>
<feature type="non-terminal residue" evidence="4">
    <location>
        <position position="223"/>
    </location>
</feature>
<dbReference type="STRING" id="436010.A0A167ST66"/>
<dbReference type="EMBL" id="KV418813">
    <property type="protein sequence ID" value="KZP02221.1"/>
    <property type="molecule type" value="Genomic_DNA"/>
</dbReference>
<proteinExistence type="predicted"/>
<dbReference type="PROSITE" id="PS00678">
    <property type="entry name" value="WD_REPEATS_1"/>
    <property type="match status" value="1"/>
</dbReference>
<dbReference type="InterPro" id="IPR036322">
    <property type="entry name" value="WD40_repeat_dom_sf"/>
</dbReference>
<feature type="repeat" description="WD" evidence="3">
    <location>
        <begin position="147"/>
        <end position="188"/>
    </location>
</feature>
<evidence type="ECO:0000313" key="4">
    <source>
        <dbReference type="EMBL" id="KZP02221.1"/>
    </source>
</evidence>
<name>A0A167ST66_9AGAM</name>
<feature type="non-terminal residue" evidence="4">
    <location>
        <position position="1"/>
    </location>
</feature>
<dbReference type="Pfam" id="PF00400">
    <property type="entry name" value="WD40"/>
    <property type="match status" value="3"/>
</dbReference>
<keyword evidence="5" id="KW-1185">Reference proteome</keyword>
<dbReference type="Proteomes" id="UP000076532">
    <property type="component" value="Unassembled WGS sequence"/>
</dbReference>
<feature type="repeat" description="WD" evidence="3">
    <location>
        <begin position="104"/>
        <end position="145"/>
    </location>
</feature>
<accession>A0A167ST66</accession>
<dbReference type="CDD" id="cd00200">
    <property type="entry name" value="WD40"/>
    <property type="match status" value="1"/>
</dbReference>
<dbReference type="Gene3D" id="2.130.10.10">
    <property type="entry name" value="YVTN repeat-like/Quinoprotein amine dehydrogenase"/>
    <property type="match status" value="1"/>
</dbReference>
<dbReference type="InterPro" id="IPR001680">
    <property type="entry name" value="WD40_rpt"/>
</dbReference>
<keyword evidence="2" id="KW-0677">Repeat</keyword>
<evidence type="ECO:0000256" key="2">
    <source>
        <dbReference type="ARBA" id="ARBA00022737"/>
    </source>
</evidence>
<evidence type="ECO:0000313" key="5">
    <source>
        <dbReference type="Proteomes" id="UP000076532"/>
    </source>
</evidence>
<feature type="repeat" description="WD" evidence="3">
    <location>
        <begin position="190"/>
        <end position="223"/>
    </location>
</feature>
<organism evidence="4 5">
    <name type="scientific">Athelia psychrophila</name>
    <dbReference type="NCBI Taxonomy" id="1759441"/>
    <lineage>
        <taxon>Eukaryota</taxon>
        <taxon>Fungi</taxon>
        <taxon>Dikarya</taxon>
        <taxon>Basidiomycota</taxon>
        <taxon>Agaricomycotina</taxon>
        <taxon>Agaricomycetes</taxon>
        <taxon>Agaricomycetidae</taxon>
        <taxon>Atheliales</taxon>
        <taxon>Atheliaceae</taxon>
        <taxon>Athelia</taxon>
    </lineage>
</organism>
<dbReference type="InterPro" id="IPR015943">
    <property type="entry name" value="WD40/YVTN_repeat-like_dom_sf"/>
</dbReference>
<dbReference type="GO" id="GO:1990234">
    <property type="term" value="C:transferase complex"/>
    <property type="evidence" value="ECO:0007669"/>
    <property type="project" value="UniProtKB-ARBA"/>
</dbReference>
<dbReference type="PRINTS" id="PR00320">
    <property type="entry name" value="GPROTEINBRPT"/>
</dbReference>
<dbReference type="OrthoDB" id="3266532at2759"/>
<dbReference type="SUPFAM" id="SSF50978">
    <property type="entry name" value="WD40 repeat-like"/>
    <property type="match status" value="1"/>
</dbReference>
<evidence type="ECO:0000256" key="1">
    <source>
        <dbReference type="ARBA" id="ARBA00022574"/>
    </source>
</evidence>
<keyword evidence="1 3" id="KW-0853">WD repeat</keyword>
<sequence>HLLHWMEALAIMKAHGVAIHSLSRLLQWTQKHCAQSDLYHFVHDAHRFAQYFSSTIEKHPLLIYTSAIPFTPHDTLIYKSFHHNKLPHIVSGLDSTWPPLLQVLYGHNGMVRSVCFSPDGSKIVSGSWDKTVRVWDAVTGQPAMPPLQGHEEAVHSVCFSPDGSNIASGSSDKTIWLWDAGTGQPAMPPLQGHEEAVYSVCFSPDGSKIASGSADKTIRLWDA</sequence>
<dbReference type="InterPro" id="IPR019775">
    <property type="entry name" value="WD40_repeat_CS"/>
</dbReference>